<evidence type="ECO:0000313" key="1">
    <source>
        <dbReference type="EMBL" id="KAH3687111.1"/>
    </source>
</evidence>
<reference evidence="1" key="1">
    <citation type="journal article" date="2021" name="Open Biol.">
        <title>Shared evolutionary footprints suggest mitochondrial oxidative damage underlies multiple complex I losses in fungi.</title>
        <authorList>
            <person name="Schikora-Tamarit M.A."/>
            <person name="Marcet-Houben M."/>
            <person name="Nosek J."/>
            <person name="Gabaldon T."/>
        </authorList>
    </citation>
    <scope>NUCLEOTIDE SEQUENCE</scope>
    <source>
        <strain evidence="1">CBS2887</strain>
    </source>
</reference>
<organism evidence="1 2">
    <name type="scientific">Wickerhamomyces pijperi</name>
    <name type="common">Yeast</name>
    <name type="synonym">Pichia pijperi</name>
    <dbReference type="NCBI Taxonomy" id="599730"/>
    <lineage>
        <taxon>Eukaryota</taxon>
        <taxon>Fungi</taxon>
        <taxon>Dikarya</taxon>
        <taxon>Ascomycota</taxon>
        <taxon>Saccharomycotina</taxon>
        <taxon>Saccharomycetes</taxon>
        <taxon>Phaffomycetales</taxon>
        <taxon>Wickerhamomycetaceae</taxon>
        <taxon>Wickerhamomyces</taxon>
    </lineage>
</organism>
<comment type="caution">
    <text evidence="1">The sequence shown here is derived from an EMBL/GenBank/DDBJ whole genome shotgun (WGS) entry which is preliminary data.</text>
</comment>
<name>A0A9P8TQP7_WICPI</name>
<dbReference type="Proteomes" id="UP000774326">
    <property type="component" value="Unassembled WGS sequence"/>
</dbReference>
<sequence length="209" mass="21896">LSLCALVEAVLKSDEKASCLVEEAGPMENEDCCGALEVAEIVIKVIIGLSSRRSSSWSVIAKGEQVDIDRLAWDRFAGAGDSGVGLSRLCGLLHVVFFELGLICSTGVSTLFKSLSVNTTVTENTVVISVVVVIVAHLVAGSTVAADCGTTSDTLELLGVISSFLSLGSQRGVVVQQSHKRLGLGSDVDPLVSALRVDVVEGSKHRDER</sequence>
<dbReference type="AlphaFoldDB" id="A0A9P8TQP7"/>
<accession>A0A9P8TQP7</accession>
<proteinExistence type="predicted"/>
<dbReference type="EMBL" id="JAEUBG010000982">
    <property type="protein sequence ID" value="KAH3687111.1"/>
    <property type="molecule type" value="Genomic_DNA"/>
</dbReference>
<keyword evidence="2" id="KW-1185">Reference proteome</keyword>
<protein>
    <submittedName>
        <fullName evidence="1">Uncharacterized protein</fullName>
    </submittedName>
</protein>
<feature type="non-terminal residue" evidence="1">
    <location>
        <position position="209"/>
    </location>
</feature>
<reference evidence="1" key="2">
    <citation type="submission" date="2021-01" db="EMBL/GenBank/DDBJ databases">
        <authorList>
            <person name="Schikora-Tamarit M.A."/>
        </authorList>
    </citation>
    <scope>NUCLEOTIDE SEQUENCE</scope>
    <source>
        <strain evidence="1">CBS2887</strain>
    </source>
</reference>
<gene>
    <name evidence="1" type="ORF">WICPIJ_001913</name>
</gene>
<evidence type="ECO:0000313" key="2">
    <source>
        <dbReference type="Proteomes" id="UP000774326"/>
    </source>
</evidence>